<keyword evidence="11" id="KW-0812">Transmembrane</keyword>
<keyword evidence="1" id="KW-0732">Signal</keyword>
<name>A0ABR8S622_9MICO</name>
<keyword evidence="4" id="KW-1015">Disulfide bond</keyword>
<comment type="similarity">
    <text evidence="10">Belongs to the glycosyl hydrolase family 6.</text>
</comment>
<dbReference type="EC" id="3.2.1.-" evidence="10"/>
<evidence type="ECO:0000256" key="2">
    <source>
        <dbReference type="ARBA" id="ARBA00022801"/>
    </source>
</evidence>
<comment type="caution">
    <text evidence="12">The sequence shown here is derived from an EMBL/GenBank/DDBJ whole genome shotgun (WGS) entry which is preliminary data.</text>
</comment>
<keyword evidence="11" id="KW-0472">Membrane</keyword>
<protein>
    <recommendedName>
        <fullName evidence="10">Glucanase</fullName>
        <ecNumber evidence="10">3.2.1.-</ecNumber>
    </recommendedName>
</protein>
<evidence type="ECO:0000256" key="1">
    <source>
        <dbReference type="ARBA" id="ARBA00022729"/>
    </source>
</evidence>
<evidence type="ECO:0000256" key="5">
    <source>
        <dbReference type="ARBA" id="ARBA00023277"/>
    </source>
</evidence>
<dbReference type="PROSITE" id="PS00656">
    <property type="entry name" value="GLYCOSYL_HYDROL_F6_2"/>
    <property type="match status" value="1"/>
</dbReference>
<dbReference type="EMBL" id="JACSQP010000014">
    <property type="protein sequence ID" value="MBD7958834.1"/>
    <property type="molecule type" value="Genomic_DNA"/>
</dbReference>
<keyword evidence="2 10" id="KW-0378">Hydrolase</keyword>
<dbReference type="GO" id="GO:0016787">
    <property type="term" value="F:hydrolase activity"/>
    <property type="evidence" value="ECO:0007669"/>
    <property type="project" value="UniProtKB-KW"/>
</dbReference>
<evidence type="ECO:0000313" key="13">
    <source>
        <dbReference type="Proteomes" id="UP000648352"/>
    </source>
</evidence>
<keyword evidence="7 10" id="KW-0624">Polysaccharide degradation</keyword>
<keyword evidence="3 10" id="KW-0136">Cellulose degradation</keyword>
<dbReference type="PRINTS" id="PR00733">
    <property type="entry name" value="GLHYDRLASE6"/>
</dbReference>
<dbReference type="Pfam" id="PF01341">
    <property type="entry name" value="Glyco_hydro_6"/>
    <property type="match status" value="1"/>
</dbReference>
<evidence type="ECO:0000256" key="8">
    <source>
        <dbReference type="PROSITE-ProRule" id="PRU10056"/>
    </source>
</evidence>
<feature type="active site" evidence="8">
    <location>
        <position position="139"/>
    </location>
</feature>
<evidence type="ECO:0000256" key="9">
    <source>
        <dbReference type="PROSITE-ProRule" id="PRU10057"/>
    </source>
</evidence>
<accession>A0ABR8S622</accession>
<gene>
    <name evidence="12" type="ORF">H9651_14430</name>
</gene>
<reference evidence="12 13" key="1">
    <citation type="submission" date="2020-08" db="EMBL/GenBank/DDBJ databases">
        <title>A Genomic Blueprint of the Chicken Gut Microbiome.</title>
        <authorList>
            <person name="Gilroy R."/>
            <person name="Ravi A."/>
            <person name="Getino M."/>
            <person name="Pursley I."/>
            <person name="Horton D.L."/>
            <person name="Alikhan N.-F."/>
            <person name="Baker D."/>
            <person name="Gharbi K."/>
            <person name="Hall N."/>
            <person name="Watson M."/>
            <person name="Adriaenssens E.M."/>
            <person name="Foster-Nyarko E."/>
            <person name="Jarju S."/>
            <person name="Secka A."/>
            <person name="Antonio M."/>
            <person name="Oren A."/>
            <person name="Chaudhuri R."/>
            <person name="La Ragione R.M."/>
            <person name="Hildebrand F."/>
            <person name="Pallen M.J."/>
        </authorList>
    </citation>
    <scope>NUCLEOTIDE SEQUENCE [LARGE SCALE GENOMIC DNA]</scope>
    <source>
        <strain evidence="12 13">Sa4CUA7</strain>
    </source>
</reference>
<dbReference type="PIRSF" id="PIRSF001100">
    <property type="entry name" value="Beta_cellobiohydrolase"/>
    <property type="match status" value="1"/>
</dbReference>
<dbReference type="PROSITE" id="PS00655">
    <property type="entry name" value="GLYCOSYL_HYDROL_F6_1"/>
    <property type="match status" value="1"/>
</dbReference>
<dbReference type="SUPFAM" id="SSF51989">
    <property type="entry name" value="Glycosyl hydrolases family 6, cellulases"/>
    <property type="match status" value="1"/>
</dbReference>
<dbReference type="Gene3D" id="3.20.20.40">
    <property type="entry name" value="1, 4-beta cellobiohydrolase"/>
    <property type="match status" value="1"/>
</dbReference>
<evidence type="ECO:0000256" key="7">
    <source>
        <dbReference type="ARBA" id="ARBA00023326"/>
    </source>
</evidence>
<evidence type="ECO:0000313" key="12">
    <source>
        <dbReference type="EMBL" id="MBD7958834.1"/>
    </source>
</evidence>
<keyword evidence="11" id="KW-1133">Transmembrane helix</keyword>
<dbReference type="PANTHER" id="PTHR34876:SF4">
    <property type="entry name" value="1,4-BETA-D-GLUCAN CELLOBIOHYDROLASE C-RELATED"/>
    <property type="match status" value="1"/>
</dbReference>
<organism evidence="12 13">
    <name type="scientific">Microbacterium pullorum</name>
    <dbReference type="NCBI Taxonomy" id="2762236"/>
    <lineage>
        <taxon>Bacteria</taxon>
        <taxon>Bacillati</taxon>
        <taxon>Actinomycetota</taxon>
        <taxon>Actinomycetes</taxon>
        <taxon>Micrococcales</taxon>
        <taxon>Microbacteriaceae</taxon>
        <taxon>Microbacterium</taxon>
    </lineage>
</organism>
<evidence type="ECO:0000256" key="11">
    <source>
        <dbReference type="SAM" id="Phobius"/>
    </source>
</evidence>
<keyword evidence="6 10" id="KW-0326">Glycosidase</keyword>
<feature type="active site" description="Proton donor" evidence="9">
    <location>
        <position position="179"/>
    </location>
</feature>
<dbReference type="InterPro" id="IPR016288">
    <property type="entry name" value="Beta_cellobiohydrolase"/>
</dbReference>
<sequence>MPTRRASTHRASRPRRPLPRRLVIALLAIAGVVVLAALITVATLITRGVQALMLQPPGVETTIVAANDSTAARAAADAAASAEARAAAAYLADQPTAYWLTPERDPIGDVWGRIAHLAEQARDQDAALAVVVYGLPGRDCGNFSSGGLDEADYATWTGEIGEALANARDLQRIVVLEPDSLALAPECGNLPDRTRQLTTAVEALSGSDAWIYLDGGHSTWHEPGTMAGIIAQTGLLDRVRGFATNVSNYNHAAAEFDYAHAVAAALGGGHALIDTSRSGAGSGGVWCNARNRLVGEPGGTFGDEVVDTNLWIKPPGESDGSCNGGPAAGAWWPDAAIELTRDVR</sequence>
<dbReference type="InterPro" id="IPR036434">
    <property type="entry name" value="Beta_cellobiohydrolase_sf"/>
</dbReference>
<proteinExistence type="inferred from homology"/>
<dbReference type="Proteomes" id="UP000648352">
    <property type="component" value="Unassembled WGS sequence"/>
</dbReference>
<dbReference type="PANTHER" id="PTHR34876">
    <property type="match status" value="1"/>
</dbReference>
<dbReference type="InterPro" id="IPR001524">
    <property type="entry name" value="Glyco_hydro_6_CS"/>
</dbReference>
<keyword evidence="13" id="KW-1185">Reference proteome</keyword>
<evidence type="ECO:0000256" key="10">
    <source>
        <dbReference type="RuleBase" id="RU361186"/>
    </source>
</evidence>
<evidence type="ECO:0000256" key="4">
    <source>
        <dbReference type="ARBA" id="ARBA00023157"/>
    </source>
</evidence>
<keyword evidence="5 10" id="KW-0119">Carbohydrate metabolism</keyword>
<evidence type="ECO:0000256" key="6">
    <source>
        <dbReference type="ARBA" id="ARBA00023295"/>
    </source>
</evidence>
<evidence type="ECO:0000256" key="3">
    <source>
        <dbReference type="ARBA" id="ARBA00023001"/>
    </source>
</evidence>
<feature type="transmembrane region" description="Helical" evidence="11">
    <location>
        <begin position="21"/>
        <end position="45"/>
    </location>
</feature>